<dbReference type="GO" id="GO:0016787">
    <property type="term" value="F:hydrolase activity"/>
    <property type="evidence" value="ECO:0007669"/>
    <property type="project" value="UniProtKB-KW"/>
</dbReference>
<comment type="caution">
    <text evidence="1">The sequence shown here is derived from an EMBL/GenBank/DDBJ whole genome shotgun (WGS) entry which is preliminary data.</text>
</comment>
<reference evidence="1" key="1">
    <citation type="submission" date="2021-06" db="EMBL/GenBank/DDBJ databases">
        <authorList>
            <person name="Huq M.A."/>
        </authorList>
    </citation>
    <scope>NUCLEOTIDE SEQUENCE</scope>
    <source>
        <strain evidence="1">MAH-26</strain>
    </source>
</reference>
<gene>
    <name evidence="1" type="ORF">KTO63_20155</name>
</gene>
<keyword evidence="1" id="KW-0378">Hydrolase</keyword>
<accession>A0A9E2W601</accession>
<dbReference type="EMBL" id="JAHSPG010000015">
    <property type="protein sequence ID" value="MBV4359494.1"/>
    <property type="molecule type" value="Genomic_DNA"/>
</dbReference>
<dbReference type="Proteomes" id="UP000812270">
    <property type="component" value="Unassembled WGS sequence"/>
</dbReference>
<dbReference type="RefSeq" id="WP_217793716.1">
    <property type="nucleotide sequence ID" value="NZ_JAHSPG010000015.1"/>
</dbReference>
<evidence type="ECO:0000313" key="2">
    <source>
        <dbReference type="Proteomes" id="UP000812270"/>
    </source>
</evidence>
<evidence type="ECO:0000313" key="1">
    <source>
        <dbReference type="EMBL" id="MBV4359494.1"/>
    </source>
</evidence>
<protein>
    <submittedName>
        <fullName evidence="1">Alpha/beta hydrolase</fullName>
    </submittedName>
</protein>
<organism evidence="1 2">
    <name type="scientific">Pinibacter aurantiacus</name>
    <dbReference type="NCBI Taxonomy" id="2851599"/>
    <lineage>
        <taxon>Bacteria</taxon>
        <taxon>Pseudomonadati</taxon>
        <taxon>Bacteroidota</taxon>
        <taxon>Chitinophagia</taxon>
        <taxon>Chitinophagales</taxon>
        <taxon>Chitinophagaceae</taxon>
        <taxon>Pinibacter</taxon>
    </lineage>
</organism>
<sequence>MNAYFISGLGADKRAFKHIKVPEKFHPVHVDWIEPLKRETIQAYTKRLSTIIDDTEPFILIGLSFGGIIACELAKITRPQKVIIISSVTTHTEIPYMYRLAGKYSLDKYLPYTYMLKANATLFWLFGPLTNEAKVLLGDIIKDTNRHFFKWAISQITRWKNDTKPQNLLQLHGKKDKIFWNSKAQYYIDGGGHFMVFTHGDVINSLLLKFEDLKI</sequence>
<dbReference type="AlphaFoldDB" id="A0A9E2W601"/>
<proteinExistence type="predicted"/>
<keyword evidence="2" id="KW-1185">Reference proteome</keyword>
<name>A0A9E2W601_9BACT</name>